<dbReference type="Proteomes" id="UP001054902">
    <property type="component" value="Unassembled WGS sequence"/>
</dbReference>
<organism evidence="2 3">
    <name type="scientific">Chaetoceros tenuissimus</name>
    <dbReference type="NCBI Taxonomy" id="426638"/>
    <lineage>
        <taxon>Eukaryota</taxon>
        <taxon>Sar</taxon>
        <taxon>Stramenopiles</taxon>
        <taxon>Ochrophyta</taxon>
        <taxon>Bacillariophyta</taxon>
        <taxon>Coscinodiscophyceae</taxon>
        <taxon>Chaetocerotophycidae</taxon>
        <taxon>Chaetocerotales</taxon>
        <taxon>Chaetocerotaceae</taxon>
        <taxon>Chaetoceros</taxon>
    </lineage>
</organism>
<evidence type="ECO:0008006" key="4">
    <source>
        <dbReference type="Google" id="ProtNLM"/>
    </source>
</evidence>
<accession>A0AAD3HC69</accession>
<dbReference type="PANTHER" id="PTHR11102">
    <property type="entry name" value="SEL-1-LIKE PROTEIN"/>
    <property type="match status" value="1"/>
</dbReference>
<dbReference type="AlphaFoldDB" id="A0AAD3HC69"/>
<dbReference type="SUPFAM" id="SSF81901">
    <property type="entry name" value="HCP-like"/>
    <property type="match status" value="1"/>
</dbReference>
<comment type="caution">
    <text evidence="2">The sequence shown here is derived from an EMBL/GenBank/DDBJ whole genome shotgun (WGS) entry which is preliminary data.</text>
</comment>
<proteinExistence type="predicted"/>
<dbReference type="PANTHER" id="PTHR11102:SF147">
    <property type="entry name" value="SEL1L ADAPTOR SUBUNIT OF ERAD E3 UBIQUITIN LIGASE"/>
    <property type="match status" value="1"/>
</dbReference>
<protein>
    <recommendedName>
        <fullName evidence="4">Sel1 repeat family protein</fullName>
    </recommendedName>
</protein>
<reference evidence="2" key="1">
    <citation type="submission" date="2020-02" db="EMBL/GenBank/DDBJ databases">
        <authorList>
            <person name="Hongo Y."/>
            <person name="Kimura K."/>
            <person name="Takaki Y."/>
            <person name="Tomaru Y."/>
        </authorList>
    </citation>
    <scope>NUCLEOTIDE SEQUENCE</scope>
    <source>
        <strain evidence="2">NIES-3715</strain>
    </source>
</reference>
<keyword evidence="3" id="KW-1185">Reference proteome</keyword>
<gene>
    <name evidence="1" type="ORF">CTEN210_14924</name>
    <name evidence="2" type="ORF">CTEN210_14933</name>
</gene>
<dbReference type="InterPro" id="IPR011990">
    <property type="entry name" value="TPR-like_helical_dom_sf"/>
</dbReference>
<sequence>MQIAAFRYGFNHAIVSLANDLLTQQDFSLEKELKHVYGLDRNDLVFDLGELQHCPSGAHIAMKLYEFAGANDCAEAWFNLGHLLWTGHEIENNVEKSIEADVERAMECFEKAVILGDDDAKYFMGVTYLGQEEEDVECYESLLDTRRKGLQYIQEAADNGHTGALYYLALLYRNGDDDLEIQPSLDLFQEYLNEAYEACDGGEADSLFLRGHCRYHGDDQHVGFAIEYPDYGIMDCATPATYNSVFWRINDNPLGVTHIDIHGNQYILKEVYQMPQEIRAMTPASTVHATTDIYSARGDGFLVVDITDNTVACEMRGYDYSNAGNGSLDVTKWKIAIDIS</sequence>
<evidence type="ECO:0000313" key="1">
    <source>
        <dbReference type="EMBL" id="GFH58448.1"/>
    </source>
</evidence>
<name>A0AAD3HC69_9STRA</name>
<evidence type="ECO:0000313" key="2">
    <source>
        <dbReference type="EMBL" id="GFH58457.1"/>
    </source>
</evidence>
<dbReference type="GO" id="GO:0036503">
    <property type="term" value="P:ERAD pathway"/>
    <property type="evidence" value="ECO:0007669"/>
    <property type="project" value="TreeGrafter"/>
</dbReference>
<dbReference type="GO" id="GO:0005789">
    <property type="term" value="C:endoplasmic reticulum membrane"/>
    <property type="evidence" value="ECO:0007669"/>
    <property type="project" value="TreeGrafter"/>
</dbReference>
<dbReference type="InterPro" id="IPR050767">
    <property type="entry name" value="Sel1_AlgK"/>
</dbReference>
<dbReference type="Gene3D" id="1.25.40.10">
    <property type="entry name" value="Tetratricopeptide repeat domain"/>
    <property type="match status" value="1"/>
</dbReference>
<dbReference type="EMBL" id="BLLK01000062">
    <property type="protein sequence ID" value="GFH58448.1"/>
    <property type="molecule type" value="Genomic_DNA"/>
</dbReference>
<evidence type="ECO:0000313" key="3">
    <source>
        <dbReference type="Proteomes" id="UP001054902"/>
    </source>
</evidence>
<reference evidence="2 3" key="2">
    <citation type="journal article" date="2021" name="Sci. Rep.">
        <title>The genome of the diatom Chaetoceros tenuissimus carries an ancient integrated fragment of an extant virus.</title>
        <authorList>
            <person name="Hongo Y."/>
            <person name="Kimura K."/>
            <person name="Takaki Y."/>
            <person name="Yoshida Y."/>
            <person name="Baba S."/>
            <person name="Kobayashi G."/>
            <person name="Nagasaki K."/>
            <person name="Hano T."/>
            <person name="Tomaru Y."/>
        </authorList>
    </citation>
    <scope>NUCLEOTIDE SEQUENCE [LARGE SCALE GENOMIC DNA]</scope>
    <source>
        <strain evidence="2 3">NIES-3715</strain>
    </source>
</reference>
<dbReference type="EMBL" id="BLLK01000062">
    <property type="protein sequence ID" value="GFH58457.1"/>
    <property type="molecule type" value="Genomic_DNA"/>
</dbReference>